<keyword evidence="2" id="KW-0812">Transmembrane</keyword>
<dbReference type="KEGG" id="thig:FE785_01185"/>
<keyword evidence="2" id="KW-0472">Membrane</keyword>
<sequence length="312" mass="34117">MKSIKLLSITLFSVFFSLMSVVQVAEAKRFGGGKSLGYNKQVAPKSYSNQTTSKTTTASKPAASTNTAKTGSAKWLGPLAGIAAGGILMAMLFGEGFEGLQLFDILVFALIAFLLFKLFVRRAASTRSQAAGYEYQAPQKSENMMAAQQRQQYEDVATQQGSIIGADVGKPLGKGMSENAELFDTAPAWFDEQRFVSDAKQHFISLQQAWDNVDLKTLQDYCSDELFDSLKTELAGFEPGHSLTIVDTLYAEVATMAMDGDYFIVSIRFSGFIEEQMGEGAHAFNEIWHIRRLADDQGNWQIAGIQQASASL</sequence>
<dbReference type="SMART" id="SM00978">
    <property type="entry name" value="Tim44"/>
    <property type="match status" value="1"/>
</dbReference>
<evidence type="ECO:0000256" key="2">
    <source>
        <dbReference type="SAM" id="Phobius"/>
    </source>
</evidence>
<dbReference type="InterPro" id="IPR007379">
    <property type="entry name" value="Tim44-like_dom"/>
</dbReference>
<dbReference type="Proteomes" id="UP000304864">
    <property type="component" value="Chromosome"/>
</dbReference>
<dbReference type="Pfam" id="PF04280">
    <property type="entry name" value="Tim44"/>
    <property type="match status" value="1"/>
</dbReference>
<evidence type="ECO:0000313" key="6">
    <source>
        <dbReference type="Proteomes" id="UP000304864"/>
    </source>
</evidence>
<dbReference type="InterPro" id="IPR032710">
    <property type="entry name" value="NTF2-like_dom_sf"/>
</dbReference>
<dbReference type="RefSeq" id="WP_138563607.1">
    <property type="nucleotide sequence ID" value="NZ_CP040602.1"/>
</dbReference>
<dbReference type="PANTHER" id="PTHR41542:SF1">
    <property type="entry name" value="BLL5807 PROTEIN"/>
    <property type="match status" value="1"/>
</dbReference>
<gene>
    <name evidence="5" type="ORF">FE785_01185</name>
</gene>
<proteinExistence type="predicted"/>
<dbReference type="PANTHER" id="PTHR41542">
    <property type="entry name" value="BLL5807 PROTEIN"/>
    <property type="match status" value="1"/>
</dbReference>
<evidence type="ECO:0000256" key="3">
    <source>
        <dbReference type="SAM" id="SignalP"/>
    </source>
</evidence>
<dbReference type="EMBL" id="CP040602">
    <property type="protein sequence ID" value="QCU89341.1"/>
    <property type="molecule type" value="Genomic_DNA"/>
</dbReference>
<evidence type="ECO:0000313" key="5">
    <source>
        <dbReference type="EMBL" id="QCU89341.1"/>
    </source>
</evidence>
<feature type="domain" description="Tim44-like" evidence="4">
    <location>
        <begin position="172"/>
        <end position="307"/>
    </location>
</feature>
<evidence type="ECO:0000256" key="1">
    <source>
        <dbReference type="SAM" id="MobiDB-lite"/>
    </source>
</evidence>
<feature type="region of interest" description="Disordered" evidence="1">
    <location>
        <begin position="47"/>
        <end position="69"/>
    </location>
</feature>
<reference evidence="5 6" key="1">
    <citation type="submission" date="2019-05" db="EMBL/GenBank/DDBJ databases">
        <title>Thiomicrorhabdus sediminis sp. nov, a novel sulfur-oxidizing bacterium isolated from coastal sediment.</title>
        <authorList>
            <person name="Liu X."/>
        </authorList>
    </citation>
    <scope>NUCLEOTIDE SEQUENCE [LARGE SCALE GENOMIC DNA]</scope>
    <source>
        <strain evidence="5 6">G1</strain>
    </source>
</reference>
<organism evidence="5 6">
    <name type="scientific">Thiomicrorhabdus sediminis</name>
    <dbReference type="NCBI Taxonomy" id="2580412"/>
    <lineage>
        <taxon>Bacteria</taxon>
        <taxon>Pseudomonadati</taxon>
        <taxon>Pseudomonadota</taxon>
        <taxon>Gammaproteobacteria</taxon>
        <taxon>Thiotrichales</taxon>
        <taxon>Piscirickettsiaceae</taxon>
        <taxon>Thiomicrorhabdus</taxon>
    </lineage>
</organism>
<evidence type="ECO:0000259" key="4">
    <source>
        <dbReference type="SMART" id="SM00978"/>
    </source>
</evidence>
<dbReference type="SUPFAM" id="SSF54427">
    <property type="entry name" value="NTF2-like"/>
    <property type="match status" value="1"/>
</dbReference>
<feature type="transmembrane region" description="Helical" evidence="2">
    <location>
        <begin position="75"/>
        <end position="93"/>
    </location>
</feature>
<keyword evidence="6" id="KW-1185">Reference proteome</keyword>
<dbReference type="Gene3D" id="3.10.450.240">
    <property type="match status" value="1"/>
</dbReference>
<dbReference type="OrthoDB" id="5298777at2"/>
<feature type="chain" id="PRO_5020214774" evidence="3">
    <location>
        <begin position="28"/>
        <end position="312"/>
    </location>
</feature>
<feature type="transmembrane region" description="Helical" evidence="2">
    <location>
        <begin position="100"/>
        <end position="120"/>
    </location>
</feature>
<feature type="signal peptide" evidence="3">
    <location>
        <begin position="1"/>
        <end position="27"/>
    </location>
</feature>
<keyword evidence="3" id="KW-0732">Signal</keyword>
<keyword evidence="2" id="KW-1133">Transmembrane helix</keyword>
<accession>A0A4P9K3V9</accession>
<protein>
    <submittedName>
        <fullName evidence="5">Tim44 domain-containing protein</fullName>
    </submittedName>
</protein>
<dbReference type="AlphaFoldDB" id="A0A4P9K3V9"/>
<name>A0A4P9K3V9_9GAMM</name>